<dbReference type="OMA" id="QFAQTHE"/>
<dbReference type="InParanoid" id="A0A077ZPQ0"/>
<feature type="coiled-coil region" evidence="1">
    <location>
        <begin position="2842"/>
        <end position="3095"/>
    </location>
</feature>
<feature type="coiled-coil region" evidence="1">
    <location>
        <begin position="956"/>
        <end position="1026"/>
    </location>
</feature>
<feature type="compositionally biased region" description="Polar residues" evidence="2">
    <location>
        <begin position="102"/>
        <end position="127"/>
    </location>
</feature>
<feature type="compositionally biased region" description="Polar residues" evidence="2">
    <location>
        <begin position="1751"/>
        <end position="1763"/>
    </location>
</feature>
<protein>
    <submittedName>
        <fullName evidence="3">Uncharacterized protein</fullName>
    </submittedName>
</protein>
<feature type="coiled-coil region" evidence="1">
    <location>
        <begin position="2170"/>
        <end position="2381"/>
    </location>
</feature>
<feature type="compositionally biased region" description="Polar residues" evidence="2">
    <location>
        <begin position="3142"/>
        <end position="3156"/>
    </location>
</feature>
<evidence type="ECO:0000313" key="3">
    <source>
        <dbReference type="EMBL" id="CDW71439.1"/>
    </source>
</evidence>
<feature type="coiled-coil region" evidence="1">
    <location>
        <begin position="2445"/>
        <end position="2574"/>
    </location>
</feature>
<organism evidence="3 4">
    <name type="scientific">Stylonychia lemnae</name>
    <name type="common">Ciliate</name>
    <dbReference type="NCBI Taxonomy" id="5949"/>
    <lineage>
        <taxon>Eukaryota</taxon>
        <taxon>Sar</taxon>
        <taxon>Alveolata</taxon>
        <taxon>Ciliophora</taxon>
        <taxon>Intramacronucleata</taxon>
        <taxon>Spirotrichea</taxon>
        <taxon>Stichotrichia</taxon>
        <taxon>Sporadotrichida</taxon>
        <taxon>Oxytrichidae</taxon>
        <taxon>Stylonychinae</taxon>
        <taxon>Stylonychia</taxon>
    </lineage>
</organism>
<proteinExistence type="predicted"/>
<feature type="coiled-coil region" evidence="1">
    <location>
        <begin position="1496"/>
        <end position="1576"/>
    </location>
</feature>
<evidence type="ECO:0000256" key="1">
    <source>
        <dbReference type="SAM" id="Coils"/>
    </source>
</evidence>
<name>A0A077ZPQ0_STYLE</name>
<feature type="coiled-coil region" evidence="1">
    <location>
        <begin position="2642"/>
        <end position="2697"/>
    </location>
</feature>
<feature type="compositionally biased region" description="Low complexity" evidence="2">
    <location>
        <begin position="160"/>
        <end position="170"/>
    </location>
</feature>
<feature type="compositionally biased region" description="Polar residues" evidence="2">
    <location>
        <begin position="143"/>
        <end position="152"/>
    </location>
</feature>
<gene>
    <name evidence="3" type="primary">Contig8454.g9028</name>
    <name evidence="3" type="ORF">STYLEM_383</name>
</gene>
<reference evidence="3 4" key="1">
    <citation type="submission" date="2014-06" db="EMBL/GenBank/DDBJ databases">
        <authorList>
            <person name="Swart Estienne"/>
        </authorList>
    </citation>
    <scope>NUCLEOTIDE SEQUENCE [LARGE SCALE GENOMIC DNA]</scope>
    <source>
        <strain evidence="3 4">130c</strain>
    </source>
</reference>
<keyword evidence="1" id="KW-0175">Coiled coil</keyword>
<feature type="coiled-coil region" evidence="1">
    <location>
        <begin position="1059"/>
        <end position="1093"/>
    </location>
</feature>
<feature type="compositionally biased region" description="Low complexity" evidence="2">
    <location>
        <begin position="2754"/>
        <end position="2768"/>
    </location>
</feature>
<keyword evidence="4" id="KW-1185">Reference proteome</keyword>
<feature type="region of interest" description="Disordered" evidence="2">
    <location>
        <begin position="3142"/>
        <end position="3162"/>
    </location>
</feature>
<sequence length="3251" mass="382640">MKDSSMSIGGKAIKISPDDITFDSVVQNQIQVQQVTMKNSLSAPVELTLKSSNSDRIDTEPKFKKLAPPLAQKTGKIKETIFIKSDFFDQKINVTIIPSLYPNATGSTTPRDTSLTNSIRTNHPFKSTKNRDQSKEYNFGGQIESSDQSSPQFKIRRENNNNSSRQNLSSIDRELSEKEQTIQELGHKVRKLEVEAQNAVRMYKEEVAKRKEIEDRFENAGYSKDNEQLLQQFKVLLREREPNLEQLMELTLKKERDQQERKDAKILEILKIKDKQMEEIQTKFLTQESENSKLISALQDHKRQIKQMEQREKQITKEAEDLELKLQKAQSQISELHHGEQFKKLQYLEDKLKEANDYIQSCQDELLRTQTELQEKAQIEQFFEEAMQRFKDQAQIKDRQISQLSQELEVEKEMKIRQEEHLKVLMDQLNQVSNSSHQERDVQAQFMKQERDYIDRINKLQVDKQSLFEGLESFKSQSQEDQDNMRQILEKLNQITESQSKSNKFKKQQNLPYLIDEKVEELAGMLKSLQIQNQELALKNTNLIDKLKDRESELQKTIEENEDLSDKVNVKKRLGVKSVQTSIQMEDLDKLEKKQGKSMDLLKENNKLKETLNELERNNQYMQNELDTKNQELMMLIRSNRDQTSQQFVMNGDQNNLAGNSYTSVRDILHQNQTNPNGYSQFNQSNMGNQSQEELISKLNAKISQMKMNETKLYAEIEELTLKLASQPQKSHTFQSMDQSKLQNSSLLVNRGSAMATEEKISEYETIILEQRQQLLGLSEENLKLKHEIASVTHVNQVQQEEMKIRLKNLNELKEKHESINYLLSSQVSESGYFGGMSQKSTTVETERMRQHVQQLELNQMTLKHQTDEMRATLNATTRELAETKGELLQSEQIAVKLKSELQMMRVGLANSDQDSKLGQKVVEQRNKIKYLQGLLIRAKQDFDKLQSQKSKTTIKDRLIINASESQKSIDKLRREHQAALLMVIDLKEEYTHKLMIFADKHETQREKLKNENLNLTKKLDNLQVQLQYMDKKEIRLFGQLEEVKQLQELESNEKDTRTRELEELLFKKEETINELEREIKSKEKTIQDRQEQIAVLIGTLESERTVDESRQKLLNLTAELCSVKAIQSQADRKINEMTQILKKSQLSEVKLNKQMEIERIKVKEIQSQASKQEKQIDEQQKQIQEARLCIDERDRELNEMKFRNERFEFQLQMKDQTLQQMRDSQRRTESEFKEEIDRIRKEFNERFSTQAAKKKQLDNMQSKDTLNAGNQLKTAIQQLHLCISDYMSYSQSTDEQRVIQEFEKALNIAASNIEKLQEEIDKLEKRETIYQQDLKATALNKILIQNNENLLIKIQKLQTVYQQREDQRESYMKHQELQWAKIIKEQDSQIEILKQQYTDVEVEQTEMRDKFNKLKDQKEDLEQGIVMFEQEQQNKQSQFERKAELTVDERFKSKHEIIKAYFDSNITRILLNTQNTTNDRILDLGRELVAQKILIQKLQSQLELGDNENQGLQLNLQHYKEQNQVQEQRVRDLQVKINQLSNKLHHQDLQGRIEIERKRREIIQIEKDLLKTREQVETKTREVIILQDQLEKDNLNPRLAKQNNNHSSNLQDHSNEIIAVKDQEIKNLNQQLDDLQERLVNSRAQQIQEIEDLKVQYDLELSEQRRNISKEREQLEKRFMPGYAPGDLMENNQDLQNRIVDLKNALDRIMQENAILRKKIENEKQNNDSHRSEINSYKQALQDLESTMAEMSSGFNQQSSQMRDQRSKMSIQQEEKKAPTSKAGAKKKQNSLHFNKDAYQSESDQYSHSKINHNDQSSLNVSALTSVNMIQNASNSLSNNGRNQRQFVINPPPLIKALIQSKVSEMLYKKKCEDLIQIEVDLRLQIKELSTKHREQLMQQRQEQTMNKQRQGEQLDYELDELRRRLIELEIENEDLKLNRAQDQINTLQLQQQYTLSMIKPLQSQQNYEHQGQYVQQDFNTLIEAIIYLVNRISNDLKDQENQANGQQAIEEGQRLVIRSLLNKINFEQGISGSETIQYAPSEEKDRKLWYLELLEQQVNSSESVVNQLQSFIKKLSIDISGNLQSAAQIKAASMDLAQNTMKTSDEIKTLKHIVGLIKHDLNRNFQLQRQMEQTQAHQNSNSNNQVTQQNMRTINPFEKQSMFNQAQIDQLINNSDQLQNQLTITEKVKKTLEQEIVQLKINHSQEQQSISQKLNQALDQKNSLLQTNEELHSKVTQLQTSLEKLRGEINNVQEQNNHHQSLIMEKEREKQLIAQNKTATQKHLQKLQQDMNDWRHQTDENIKIKERQIADLNGQVQSLTKDRERLKSENQMLRRCEKDRKSISNEDLKKLEHENKNLMEKLNQQMNERKKEIEFWVTERATMREMINQLECEKVENDIEKDNNSKSKYARDDPEAKVKNLKKKLSSKIKQKDVDLRLKDKQLQDLSDELNKVKYSATLLEQRMRESSSRQAEAEERLKYMNQKLKEVELERDLVMAEKNNALQTNDVSAAQIQVELNSLRECFAKLKVERDNLLYEIQETNNREQDWRQTVEKLSDEIQNMERNILSKEREQNETIKVLETKCNTFMSDLKYLKQDNDKLRERSRDMDSSQIKYEQQVHQEQMKQQELIMQIENGKRHQNDLGLQLKGKENQMNELQQQFLLLEANKMRDIQDLKTKIEEIKEANAQIIALYENQLNDLKLRFINDKQKTEQQVDNMFSIAQRESVVKNLKKELTQAKALLNKSKTKNKSLKAQIQNQENISNNQRPRSRLTSQKHSFKESTIQYDEFQCDKDVYRLSTLLMGDDSGYKGMLEQLQKVNHVNQQFVEVKADLEKANNWNMVISQQLQEYQERNQELLIQIDNLSKVSLKENSRINKSQIAGSETISKYKVEIKNLSSELESMKQEWLPPREVQNINERLKDANNTIKTLKDEVQRKREVITQLKQQRGQTEVEATQILNEMEGLKDDNIKLQKLIKENNKNMKLAQELKSANDYMKVGEKRMKEEISQLNEKLKQARVDITRKEQLIKEYKDKLDLIQDEINQSNQRVNEIEKLKELNKKLKLESEIKENQVKTLKQRLEHNDEEIENLKTVSQSQINSSQSNQLENQVRITKNKIKKYEVYLKKSLETLRKIGKELSHTSSKMSMRQRSNLKASKKTNDNPMQINEFERDFYKDSVNILGVSMDELEEFMNPSLNHSSSEKNIENQNFMAKLERVSEIPETLNQDLEQICNYCVKLISEINPDVSFK</sequence>
<dbReference type="EMBL" id="CCKQ01000380">
    <property type="protein sequence ID" value="CDW71439.1"/>
    <property type="molecule type" value="Genomic_DNA"/>
</dbReference>
<feature type="region of interest" description="Disordered" evidence="2">
    <location>
        <begin position="100"/>
        <end position="174"/>
    </location>
</feature>
<evidence type="ECO:0000313" key="4">
    <source>
        <dbReference type="Proteomes" id="UP000039865"/>
    </source>
</evidence>
<dbReference type="OrthoDB" id="303591at2759"/>
<accession>A0A077ZPQ0</accession>
<feature type="coiled-coil region" evidence="1">
    <location>
        <begin position="1300"/>
        <end position="1432"/>
    </location>
</feature>
<feature type="coiled-coil region" evidence="1">
    <location>
        <begin position="291"/>
        <end position="407"/>
    </location>
</feature>
<evidence type="ECO:0000256" key="2">
    <source>
        <dbReference type="SAM" id="MobiDB-lite"/>
    </source>
</evidence>
<feature type="region of interest" description="Disordered" evidence="2">
    <location>
        <begin position="1751"/>
        <end position="1792"/>
    </location>
</feature>
<feature type="coiled-coil region" evidence="1">
    <location>
        <begin position="1913"/>
        <end position="1952"/>
    </location>
</feature>
<feature type="compositionally biased region" description="Basic and acidic residues" evidence="2">
    <location>
        <begin position="1764"/>
        <end position="1779"/>
    </location>
</feature>
<feature type="coiled-coil region" evidence="1">
    <location>
        <begin position="1156"/>
        <end position="1197"/>
    </location>
</feature>
<feature type="region of interest" description="Disordered" evidence="2">
    <location>
        <begin position="2749"/>
        <end position="2781"/>
    </location>
</feature>
<dbReference type="Proteomes" id="UP000039865">
    <property type="component" value="Unassembled WGS sequence"/>
</dbReference>
<feature type="coiled-coil region" evidence="1">
    <location>
        <begin position="519"/>
        <end position="632"/>
    </location>
</feature>